<dbReference type="InterPro" id="IPR012340">
    <property type="entry name" value="NA-bd_OB-fold"/>
</dbReference>
<dbReference type="SUPFAM" id="SSF50249">
    <property type="entry name" value="Nucleic acid-binding proteins"/>
    <property type="match status" value="1"/>
</dbReference>
<evidence type="ECO:0000313" key="8">
    <source>
        <dbReference type="EMBL" id="RPB26108.1"/>
    </source>
</evidence>
<dbReference type="Pfam" id="PF05958">
    <property type="entry name" value="tRNA_U5-meth_tr"/>
    <property type="match status" value="1"/>
</dbReference>
<dbReference type="PROSITE" id="PS51687">
    <property type="entry name" value="SAM_MT_RNA_M5U"/>
    <property type="match status" value="1"/>
</dbReference>
<evidence type="ECO:0000259" key="7">
    <source>
        <dbReference type="PROSITE" id="PS50926"/>
    </source>
</evidence>
<dbReference type="PANTHER" id="PTHR11061">
    <property type="entry name" value="RNA M5U METHYLTRANSFERASE"/>
    <property type="match status" value="1"/>
</dbReference>
<feature type="active site" evidence="5">
    <location>
        <position position="469"/>
    </location>
</feature>
<dbReference type="InterPro" id="IPR029063">
    <property type="entry name" value="SAM-dependent_MTases_sf"/>
</dbReference>
<dbReference type="OrthoDB" id="10250660at2759"/>
<dbReference type="STRING" id="1051890.A0A3N4LWN2"/>
<proteinExistence type="inferred from homology"/>
<dbReference type="CDD" id="cd02440">
    <property type="entry name" value="AdoMet_MTases"/>
    <property type="match status" value="1"/>
</dbReference>
<dbReference type="GO" id="GO:0032259">
    <property type="term" value="P:methylation"/>
    <property type="evidence" value="ECO:0007669"/>
    <property type="project" value="UniProtKB-KW"/>
</dbReference>
<evidence type="ECO:0000256" key="3">
    <source>
        <dbReference type="ARBA" id="ARBA00022691"/>
    </source>
</evidence>
<dbReference type="Pfam" id="PF01938">
    <property type="entry name" value="TRAM"/>
    <property type="match status" value="1"/>
</dbReference>
<protein>
    <submittedName>
        <fullName evidence="8">S-adenosyl-L-methionine-dependent methyltransferase</fullName>
    </submittedName>
</protein>
<gene>
    <name evidence="8" type="ORF">L211DRAFT_821029</name>
</gene>
<sequence>METEATTSRGPNRKQFNNSRGGEKKRRKVKKAKSNIGDGSAEEVLLIDVKNLLSRAHGGEGAGREENLGGRLAGKEKILPEKFSTIELTIHELGSNGDGLAYSSNKDHIYVVPFTLPGDVVESKIYAHLEDHSLTDLLKVVTPSASRNDSLIRCKYFANCGGCQFQMLSYAEQLIHKRRVVEKAYENLSGLDPAVVPEIGPTWGSPLQYGYRTKLTPHFDGPRKGGWPVGAKPPAIGFQKKGQRYVIDIEDCPIGTPALREGLVRQREWARENIHTYKRGATLLLRESTIRTPKDGGIEGEYTAERICVTDHKETITEYIGQFKFISPAGTFFQNNNSILDEFTTFVRDNLHLPISNANGSLKETTPKYLVDAYCGSGLFSITCGNAFDKVIGVDISPEGIVFASKNAELNNIQNASFLEGNAEKIFEKIDFPGSETSVIIDPPRKGSDKAFLNQLLDLAPKRIVYISCNVHTQARDLGYFLTHEKGVGYKIDSIRGFDFFPQTHHVESVAVLTKVI</sequence>
<feature type="binding site" evidence="4">
    <location>
        <position position="374"/>
    </location>
    <ligand>
        <name>S-adenosyl-L-methionine</name>
        <dbReference type="ChEBI" id="CHEBI:59789"/>
    </ligand>
</feature>
<dbReference type="InParanoid" id="A0A3N4LWN2"/>
<dbReference type="EMBL" id="ML121535">
    <property type="protein sequence ID" value="RPB26108.1"/>
    <property type="molecule type" value="Genomic_DNA"/>
</dbReference>
<dbReference type="Gene3D" id="2.40.50.140">
    <property type="entry name" value="Nucleic acid-binding proteins"/>
    <property type="match status" value="1"/>
</dbReference>
<reference evidence="8 9" key="1">
    <citation type="journal article" date="2018" name="Nat. Ecol. Evol.">
        <title>Pezizomycetes genomes reveal the molecular basis of ectomycorrhizal truffle lifestyle.</title>
        <authorList>
            <person name="Murat C."/>
            <person name="Payen T."/>
            <person name="Noel B."/>
            <person name="Kuo A."/>
            <person name="Morin E."/>
            <person name="Chen J."/>
            <person name="Kohler A."/>
            <person name="Krizsan K."/>
            <person name="Balestrini R."/>
            <person name="Da Silva C."/>
            <person name="Montanini B."/>
            <person name="Hainaut M."/>
            <person name="Levati E."/>
            <person name="Barry K.W."/>
            <person name="Belfiori B."/>
            <person name="Cichocki N."/>
            <person name="Clum A."/>
            <person name="Dockter R.B."/>
            <person name="Fauchery L."/>
            <person name="Guy J."/>
            <person name="Iotti M."/>
            <person name="Le Tacon F."/>
            <person name="Lindquist E.A."/>
            <person name="Lipzen A."/>
            <person name="Malagnac F."/>
            <person name="Mello A."/>
            <person name="Molinier V."/>
            <person name="Miyauchi S."/>
            <person name="Poulain J."/>
            <person name="Riccioni C."/>
            <person name="Rubini A."/>
            <person name="Sitrit Y."/>
            <person name="Splivallo R."/>
            <person name="Traeger S."/>
            <person name="Wang M."/>
            <person name="Zifcakova L."/>
            <person name="Wipf D."/>
            <person name="Zambonelli A."/>
            <person name="Paolocci F."/>
            <person name="Nowrousian M."/>
            <person name="Ottonello S."/>
            <person name="Baldrian P."/>
            <person name="Spatafora J.W."/>
            <person name="Henrissat B."/>
            <person name="Nagy L.G."/>
            <person name="Aury J.M."/>
            <person name="Wincker P."/>
            <person name="Grigoriev I.V."/>
            <person name="Bonfante P."/>
            <person name="Martin F.M."/>
        </authorList>
    </citation>
    <scope>NUCLEOTIDE SEQUENCE [LARGE SCALE GENOMIC DNA]</scope>
    <source>
        <strain evidence="8 9">ATCC MYA-4762</strain>
    </source>
</reference>
<evidence type="ECO:0000256" key="2">
    <source>
        <dbReference type="ARBA" id="ARBA00022679"/>
    </source>
</evidence>
<dbReference type="PROSITE" id="PS01231">
    <property type="entry name" value="TRMA_2"/>
    <property type="match status" value="1"/>
</dbReference>
<keyword evidence="9" id="KW-1185">Reference proteome</keyword>
<keyword evidence="1 4" id="KW-0489">Methyltransferase</keyword>
<dbReference type="FunFam" id="2.40.50.140:FF:000201">
    <property type="entry name" value="TRM2p tRNA methyltransferase"/>
    <property type="match status" value="1"/>
</dbReference>
<dbReference type="GO" id="GO:0030697">
    <property type="term" value="F:tRNA (uracil(54)-C5)-methyltransferase activity, S-adenosyl methionine-dependent"/>
    <property type="evidence" value="ECO:0007669"/>
    <property type="project" value="InterPro"/>
</dbReference>
<feature type="binding site" evidence="4">
    <location>
        <position position="334"/>
    </location>
    <ligand>
        <name>S-adenosyl-L-methionine</name>
        <dbReference type="ChEBI" id="CHEBI:59789"/>
    </ligand>
</feature>
<feature type="active site" description="Nucleophile" evidence="4">
    <location>
        <position position="469"/>
    </location>
</feature>
<dbReference type="PROSITE" id="PS51622">
    <property type="entry name" value="SAM_MT_RNA_M5U_2"/>
    <property type="match status" value="1"/>
</dbReference>
<dbReference type="PROSITE" id="PS01230">
    <property type="entry name" value="TRMA_1"/>
    <property type="match status" value="1"/>
</dbReference>
<feature type="binding site" evidence="4">
    <location>
        <position position="442"/>
    </location>
    <ligand>
        <name>S-adenosyl-L-methionine</name>
        <dbReference type="ChEBI" id="CHEBI:59789"/>
    </ligand>
</feature>
<evidence type="ECO:0000256" key="6">
    <source>
        <dbReference type="SAM" id="MobiDB-lite"/>
    </source>
</evidence>
<dbReference type="Gene3D" id="3.40.50.150">
    <property type="entry name" value="Vaccinia Virus protein VP39"/>
    <property type="match status" value="2"/>
</dbReference>
<dbReference type="Proteomes" id="UP000267821">
    <property type="component" value="Unassembled WGS sequence"/>
</dbReference>
<dbReference type="InterPro" id="IPR002792">
    <property type="entry name" value="TRAM_dom"/>
</dbReference>
<name>A0A3N4LWN2_9PEZI</name>
<feature type="compositionally biased region" description="Basic residues" evidence="6">
    <location>
        <begin position="23"/>
        <end position="33"/>
    </location>
</feature>
<dbReference type="FunCoup" id="A0A3N4LWN2">
    <property type="interactions" value="235"/>
</dbReference>
<dbReference type="InterPro" id="IPR030390">
    <property type="entry name" value="MeTrfase_TrmA_AS"/>
</dbReference>
<dbReference type="AlphaFoldDB" id="A0A3N4LWN2"/>
<dbReference type="GO" id="GO:0008033">
    <property type="term" value="P:tRNA processing"/>
    <property type="evidence" value="ECO:0007669"/>
    <property type="project" value="InterPro"/>
</dbReference>
<evidence type="ECO:0000256" key="5">
    <source>
        <dbReference type="PROSITE-ProRule" id="PRU10015"/>
    </source>
</evidence>
<feature type="binding site" evidence="4">
    <location>
        <position position="395"/>
    </location>
    <ligand>
        <name>S-adenosyl-L-methionine</name>
        <dbReference type="ChEBI" id="CHEBI:59789"/>
    </ligand>
</feature>
<dbReference type="InterPro" id="IPR030391">
    <property type="entry name" value="MeTrfase_TrmA_CS"/>
</dbReference>
<accession>A0A3N4LWN2</accession>
<organism evidence="8 9">
    <name type="scientific">Terfezia boudieri ATCC MYA-4762</name>
    <dbReference type="NCBI Taxonomy" id="1051890"/>
    <lineage>
        <taxon>Eukaryota</taxon>
        <taxon>Fungi</taxon>
        <taxon>Dikarya</taxon>
        <taxon>Ascomycota</taxon>
        <taxon>Pezizomycotina</taxon>
        <taxon>Pezizomycetes</taxon>
        <taxon>Pezizales</taxon>
        <taxon>Pezizaceae</taxon>
        <taxon>Terfezia</taxon>
    </lineage>
</organism>
<feature type="compositionally biased region" description="Polar residues" evidence="6">
    <location>
        <begin position="1"/>
        <end position="20"/>
    </location>
</feature>
<evidence type="ECO:0000256" key="1">
    <source>
        <dbReference type="ARBA" id="ARBA00022603"/>
    </source>
</evidence>
<dbReference type="GO" id="GO:0009451">
    <property type="term" value="P:RNA modification"/>
    <property type="evidence" value="ECO:0007669"/>
    <property type="project" value="UniProtKB-ARBA"/>
</dbReference>
<feature type="region of interest" description="Disordered" evidence="6">
    <location>
        <begin position="1"/>
        <end position="36"/>
    </location>
</feature>
<evidence type="ECO:0000256" key="4">
    <source>
        <dbReference type="PROSITE-ProRule" id="PRU01024"/>
    </source>
</evidence>
<keyword evidence="2 4" id="KW-0808">Transferase</keyword>
<dbReference type="SUPFAM" id="SSF53335">
    <property type="entry name" value="S-adenosyl-L-methionine-dependent methyltransferases"/>
    <property type="match status" value="1"/>
</dbReference>
<dbReference type="PROSITE" id="PS50926">
    <property type="entry name" value="TRAM"/>
    <property type="match status" value="1"/>
</dbReference>
<comment type="similarity">
    <text evidence="4">Belongs to the class I-like SAM-binding methyltransferase superfamily. RNA M5U methyltransferase family.</text>
</comment>
<dbReference type="InterPro" id="IPR010280">
    <property type="entry name" value="U5_MeTrfase_fam"/>
</dbReference>
<keyword evidence="3 4" id="KW-0949">S-adenosyl-L-methionine</keyword>
<dbReference type="PANTHER" id="PTHR11061:SF30">
    <property type="entry name" value="TRNA (URACIL(54)-C(5))-METHYLTRANSFERASE"/>
    <property type="match status" value="1"/>
</dbReference>
<feature type="domain" description="TRAM" evidence="7">
    <location>
        <begin position="77"/>
        <end position="139"/>
    </location>
</feature>
<dbReference type="InterPro" id="IPR025795">
    <property type="entry name" value="tRNA_(uracil-5-)_MeTrfase"/>
</dbReference>
<evidence type="ECO:0000313" key="9">
    <source>
        <dbReference type="Proteomes" id="UP000267821"/>
    </source>
</evidence>